<keyword evidence="2" id="KW-1185">Reference proteome</keyword>
<reference evidence="2" key="1">
    <citation type="journal article" date="2019" name="Int. J. Syst. Evol. Microbiol.">
        <title>The Global Catalogue of Microorganisms (GCM) 10K type strain sequencing project: providing services to taxonomists for standard genome sequencing and annotation.</title>
        <authorList>
            <consortium name="The Broad Institute Genomics Platform"/>
            <consortium name="The Broad Institute Genome Sequencing Center for Infectious Disease"/>
            <person name="Wu L."/>
            <person name="Ma J."/>
        </authorList>
    </citation>
    <scope>NUCLEOTIDE SEQUENCE [LARGE SCALE GENOMIC DNA]</scope>
    <source>
        <strain evidence="2">CCUG 55131</strain>
    </source>
</reference>
<organism evidence="1 2">
    <name type="scientific">Rhodobacter lacus</name>
    <dbReference type="NCBI Taxonomy" id="1641972"/>
    <lineage>
        <taxon>Bacteria</taxon>
        <taxon>Pseudomonadati</taxon>
        <taxon>Pseudomonadota</taxon>
        <taxon>Alphaproteobacteria</taxon>
        <taxon>Rhodobacterales</taxon>
        <taxon>Rhodobacter group</taxon>
        <taxon>Rhodobacter</taxon>
    </lineage>
</organism>
<evidence type="ECO:0008006" key="3">
    <source>
        <dbReference type="Google" id="ProtNLM"/>
    </source>
</evidence>
<sequence length="135" mass="15095">MRMLPLLTLFALGTLAGCGTPQERCIQRETRELRNLQSLQAEVEGNLARGYAYEDYEVPMTRWEVCGMDRISRADGTVIEKSRMCLEDYTVTRTRQVPIDPAAEARKRDGLRAKIRALTPAANSAVAACKASYPE</sequence>
<dbReference type="EMBL" id="JBHUIX010000001">
    <property type="protein sequence ID" value="MFD2172477.1"/>
    <property type="molecule type" value="Genomic_DNA"/>
</dbReference>
<name>A0ABW5A2J4_9RHOB</name>
<proteinExistence type="predicted"/>
<dbReference type="PROSITE" id="PS51257">
    <property type="entry name" value="PROKAR_LIPOPROTEIN"/>
    <property type="match status" value="1"/>
</dbReference>
<dbReference type="Proteomes" id="UP001597413">
    <property type="component" value="Unassembled WGS sequence"/>
</dbReference>
<protein>
    <recommendedName>
        <fullName evidence="3">Excinuclease ABC subunit B</fullName>
    </recommendedName>
</protein>
<dbReference type="RefSeq" id="WP_377385338.1">
    <property type="nucleotide sequence ID" value="NZ_JBHUIX010000001.1"/>
</dbReference>
<gene>
    <name evidence="1" type="ORF">ACFSM0_00080</name>
</gene>
<evidence type="ECO:0000313" key="1">
    <source>
        <dbReference type="EMBL" id="MFD2172477.1"/>
    </source>
</evidence>
<accession>A0ABW5A2J4</accession>
<evidence type="ECO:0000313" key="2">
    <source>
        <dbReference type="Proteomes" id="UP001597413"/>
    </source>
</evidence>
<comment type="caution">
    <text evidence="1">The sequence shown here is derived from an EMBL/GenBank/DDBJ whole genome shotgun (WGS) entry which is preliminary data.</text>
</comment>